<accession>A0A432VSX4</accession>
<evidence type="ECO:0000313" key="3">
    <source>
        <dbReference type="Proteomes" id="UP000288212"/>
    </source>
</evidence>
<dbReference type="InterPro" id="IPR031347">
    <property type="entry name" value="AmpE"/>
</dbReference>
<proteinExistence type="predicted"/>
<dbReference type="Pfam" id="PF17113">
    <property type="entry name" value="AmpE"/>
    <property type="match status" value="1"/>
</dbReference>
<evidence type="ECO:0008006" key="4">
    <source>
        <dbReference type="Google" id="ProtNLM"/>
    </source>
</evidence>
<reference evidence="2 3" key="1">
    <citation type="journal article" date="2011" name="Front. Microbiol.">
        <title>Genomic signatures of strain selection and enhancement in Bacillus atrophaeus var. globigii, a historical biowarfare simulant.</title>
        <authorList>
            <person name="Gibbons H.S."/>
            <person name="Broomall S.M."/>
            <person name="McNew L.A."/>
            <person name="Daligault H."/>
            <person name="Chapman C."/>
            <person name="Bruce D."/>
            <person name="Karavis M."/>
            <person name="Krepps M."/>
            <person name="McGregor P.A."/>
            <person name="Hong C."/>
            <person name="Park K.H."/>
            <person name="Akmal A."/>
            <person name="Feldman A."/>
            <person name="Lin J.S."/>
            <person name="Chang W.E."/>
            <person name="Higgs B.W."/>
            <person name="Demirev P."/>
            <person name="Lindquist J."/>
            <person name="Liem A."/>
            <person name="Fochler E."/>
            <person name="Read T.D."/>
            <person name="Tapia R."/>
            <person name="Johnson S."/>
            <person name="Bishop-Lilly K.A."/>
            <person name="Detter C."/>
            <person name="Han C."/>
            <person name="Sozhamannan S."/>
            <person name="Rosenzweig C.N."/>
            <person name="Skowronski E.W."/>
        </authorList>
    </citation>
    <scope>NUCLEOTIDE SEQUENCE [LARGE SCALE GENOMIC DNA]</scope>
    <source>
        <strain evidence="2 3">AK5</strain>
    </source>
</reference>
<keyword evidence="3" id="KW-1185">Reference proteome</keyword>
<feature type="transmembrane region" description="Helical" evidence="1">
    <location>
        <begin position="195"/>
        <end position="215"/>
    </location>
</feature>
<feature type="transmembrane region" description="Helical" evidence="1">
    <location>
        <begin position="269"/>
        <end position="285"/>
    </location>
</feature>
<keyword evidence="1" id="KW-0472">Membrane</keyword>
<feature type="transmembrane region" description="Helical" evidence="1">
    <location>
        <begin position="161"/>
        <end position="183"/>
    </location>
</feature>
<evidence type="ECO:0000313" key="2">
    <source>
        <dbReference type="EMBL" id="RUO19504.1"/>
    </source>
</evidence>
<evidence type="ECO:0000256" key="1">
    <source>
        <dbReference type="SAM" id="Phobius"/>
    </source>
</evidence>
<sequence>MHCAQNRKLAGLRHDYIEDDSNMLVFSLFIALIIERLRVTPDAWQIDPLAQRWDTWLREHEQMRDWHEHELFGPLLLIAPAILLALLLWLAGGGVGSVLVSVLILTLVIGCRPQRKALRDYFLAAERGDEEALAEAAKILKYSPHEDMTIGRQVIWLNFRYYFAVSFWFVLFGAAGALAYGILRSRAEDYPRLMAWVEWLPLRVAGFAYLLVGHFSRAMPAWLRVLGRAPEQAELQLTEIAVAAEDVNINADDNKSEAELLVNLARRSMILLLVVVAIATLLGWVR</sequence>
<dbReference type="InterPro" id="IPR052966">
    <property type="entry name" value="Beta-lactamase_Reg"/>
</dbReference>
<keyword evidence="1" id="KW-1133">Transmembrane helix</keyword>
<dbReference type="GO" id="GO:0046677">
    <property type="term" value="P:response to antibiotic"/>
    <property type="evidence" value="ECO:0007669"/>
    <property type="project" value="TreeGrafter"/>
</dbReference>
<keyword evidence="1" id="KW-0812">Transmembrane</keyword>
<feature type="transmembrane region" description="Helical" evidence="1">
    <location>
        <begin position="76"/>
        <end position="109"/>
    </location>
</feature>
<dbReference type="PANTHER" id="PTHR38684">
    <property type="entry name" value="PROTEIN AMPE"/>
    <property type="match status" value="1"/>
</dbReference>
<name>A0A432VSX4_9GAMM</name>
<dbReference type="PANTHER" id="PTHR38684:SF1">
    <property type="entry name" value="PROTEIN AMPE"/>
    <property type="match status" value="1"/>
</dbReference>
<dbReference type="Proteomes" id="UP000288212">
    <property type="component" value="Unassembled WGS sequence"/>
</dbReference>
<comment type="caution">
    <text evidence="2">The sequence shown here is derived from an EMBL/GenBank/DDBJ whole genome shotgun (WGS) entry which is preliminary data.</text>
</comment>
<dbReference type="EMBL" id="PIPI01000005">
    <property type="protein sequence ID" value="RUO19504.1"/>
    <property type="molecule type" value="Genomic_DNA"/>
</dbReference>
<dbReference type="AlphaFoldDB" id="A0A432VSX4"/>
<protein>
    <recommendedName>
        <fullName evidence="4">Regulatory signaling modulator protein AmpE</fullName>
    </recommendedName>
</protein>
<gene>
    <name evidence="2" type="ORF">CWE06_08215</name>
</gene>
<organism evidence="2 3">
    <name type="scientific">Aliidiomarina haloalkalitolerans</name>
    <dbReference type="NCBI Taxonomy" id="859059"/>
    <lineage>
        <taxon>Bacteria</taxon>
        <taxon>Pseudomonadati</taxon>
        <taxon>Pseudomonadota</taxon>
        <taxon>Gammaproteobacteria</taxon>
        <taxon>Alteromonadales</taxon>
        <taxon>Idiomarinaceae</taxon>
        <taxon>Aliidiomarina</taxon>
    </lineage>
</organism>
<dbReference type="GO" id="GO:0005886">
    <property type="term" value="C:plasma membrane"/>
    <property type="evidence" value="ECO:0007669"/>
    <property type="project" value="TreeGrafter"/>
</dbReference>